<evidence type="ECO:0000313" key="2">
    <source>
        <dbReference type="EMBL" id="MFC4134391.1"/>
    </source>
</evidence>
<protein>
    <submittedName>
        <fullName evidence="2">GNAT family N-acetyltransferase</fullName>
        <ecNumber evidence="2">2.3.-.-</ecNumber>
    </submittedName>
</protein>
<dbReference type="SUPFAM" id="SSF55729">
    <property type="entry name" value="Acyl-CoA N-acyltransferases (Nat)"/>
    <property type="match status" value="2"/>
</dbReference>
<sequence>MSALLRPANGAADAAAFNTLRRVVTPYQVFSAERILHFWAVTPERAYAKVLVAEVDGQIVAAGRAGFNTWTSEQGAASLFVMVHPDHRRQGLGAQLYAVLEAHLAEHDARKIQVWGTDDEDVAGFLARRGYGRTAELRYSKLDLTDVAKLPPAPATPDGVALVSAREAGPEALYSVDAATVVDEPGDTAMDAVSYEDWYAEIWQNPATDHDASVVVLADGVPAAYTLVEMDRESGRMWSGGTGTLRSHRGRGLAKLAKSDAVRRAAAAGVTAAYTSNDEVNQPMLAVNEWLGYQPCAVQYSYVRTL</sequence>
<dbReference type="GO" id="GO:0016746">
    <property type="term" value="F:acyltransferase activity"/>
    <property type="evidence" value="ECO:0007669"/>
    <property type="project" value="UniProtKB-KW"/>
</dbReference>
<dbReference type="PROSITE" id="PS51186">
    <property type="entry name" value="GNAT"/>
    <property type="match status" value="2"/>
</dbReference>
<dbReference type="InterPro" id="IPR000182">
    <property type="entry name" value="GNAT_dom"/>
</dbReference>
<dbReference type="EMBL" id="JBHSAY010000015">
    <property type="protein sequence ID" value="MFC4134391.1"/>
    <property type="molecule type" value="Genomic_DNA"/>
</dbReference>
<evidence type="ECO:0000313" key="3">
    <source>
        <dbReference type="Proteomes" id="UP001595816"/>
    </source>
</evidence>
<accession>A0ABV8LVE5</accession>
<proteinExistence type="predicted"/>
<organism evidence="2 3">
    <name type="scientific">Hamadaea flava</name>
    <dbReference type="NCBI Taxonomy" id="1742688"/>
    <lineage>
        <taxon>Bacteria</taxon>
        <taxon>Bacillati</taxon>
        <taxon>Actinomycetota</taxon>
        <taxon>Actinomycetes</taxon>
        <taxon>Micromonosporales</taxon>
        <taxon>Micromonosporaceae</taxon>
        <taxon>Hamadaea</taxon>
    </lineage>
</organism>
<gene>
    <name evidence="2" type="ORF">ACFOZ4_27585</name>
</gene>
<keyword evidence="2" id="KW-0012">Acyltransferase</keyword>
<feature type="domain" description="N-acetyltransferase" evidence="1">
    <location>
        <begin position="160"/>
        <end position="306"/>
    </location>
</feature>
<dbReference type="Proteomes" id="UP001595816">
    <property type="component" value="Unassembled WGS sequence"/>
</dbReference>
<dbReference type="PANTHER" id="PTHR43072">
    <property type="entry name" value="N-ACETYLTRANSFERASE"/>
    <property type="match status" value="1"/>
</dbReference>
<dbReference type="Pfam" id="PF00583">
    <property type="entry name" value="Acetyltransf_1"/>
    <property type="match status" value="2"/>
</dbReference>
<dbReference type="Gene3D" id="3.40.630.30">
    <property type="match status" value="1"/>
</dbReference>
<keyword evidence="2" id="KW-0808">Transferase</keyword>
<reference evidence="3" key="1">
    <citation type="journal article" date="2019" name="Int. J. Syst. Evol. Microbiol.">
        <title>The Global Catalogue of Microorganisms (GCM) 10K type strain sequencing project: providing services to taxonomists for standard genome sequencing and annotation.</title>
        <authorList>
            <consortium name="The Broad Institute Genomics Platform"/>
            <consortium name="The Broad Institute Genome Sequencing Center for Infectious Disease"/>
            <person name="Wu L."/>
            <person name="Ma J."/>
        </authorList>
    </citation>
    <scope>NUCLEOTIDE SEQUENCE [LARGE SCALE GENOMIC DNA]</scope>
    <source>
        <strain evidence="3">CGMCC 4.7289</strain>
    </source>
</reference>
<name>A0ABV8LVE5_9ACTN</name>
<feature type="domain" description="N-acetyltransferase" evidence="1">
    <location>
        <begin position="3"/>
        <end position="154"/>
    </location>
</feature>
<dbReference type="CDD" id="cd04301">
    <property type="entry name" value="NAT_SF"/>
    <property type="match status" value="1"/>
</dbReference>
<dbReference type="RefSeq" id="WP_253761451.1">
    <property type="nucleotide sequence ID" value="NZ_JAMZDZ010000001.1"/>
</dbReference>
<comment type="caution">
    <text evidence="2">The sequence shown here is derived from an EMBL/GenBank/DDBJ whole genome shotgun (WGS) entry which is preliminary data.</text>
</comment>
<dbReference type="InterPro" id="IPR016181">
    <property type="entry name" value="Acyl_CoA_acyltransferase"/>
</dbReference>
<dbReference type="EC" id="2.3.-.-" evidence="2"/>
<keyword evidence="3" id="KW-1185">Reference proteome</keyword>
<evidence type="ECO:0000259" key="1">
    <source>
        <dbReference type="PROSITE" id="PS51186"/>
    </source>
</evidence>